<dbReference type="AlphaFoldDB" id="A0A426V9W9"/>
<protein>
    <submittedName>
        <fullName evidence="1">Uncharacterized protein</fullName>
    </submittedName>
</protein>
<accession>A0A426V9W9</accession>
<dbReference type="Proteomes" id="UP000269265">
    <property type="component" value="Unassembled WGS sequence"/>
</dbReference>
<reference evidence="1 2" key="1">
    <citation type="submission" date="2018-12" db="EMBL/GenBank/DDBJ databases">
        <title>The whole draft genome of Aquabacterium sp. SJQ9.</title>
        <authorList>
            <person name="Sun L."/>
            <person name="Gao X."/>
            <person name="Chen W."/>
            <person name="Huang K."/>
        </authorList>
    </citation>
    <scope>NUCLEOTIDE SEQUENCE [LARGE SCALE GENOMIC DNA]</scope>
    <source>
        <strain evidence="1 2">SJQ9</strain>
    </source>
</reference>
<evidence type="ECO:0000313" key="2">
    <source>
        <dbReference type="Proteomes" id="UP000269265"/>
    </source>
</evidence>
<organism evidence="1 2">
    <name type="scientific">Aquabacterium soli</name>
    <dbReference type="NCBI Taxonomy" id="2493092"/>
    <lineage>
        <taxon>Bacteria</taxon>
        <taxon>Pseudomonadati</taxon>
        <taxon>Pseudomonadota</taxon>
        <taxon>Betaproteobacteria</taxon>
        <taxon>Burkholderiales</taxon>
        <taxon>Aquabacterium</taxon>
    </lineage>
</organism>
<comment type="caution">
    <text evidence="1">The sequence shown here is derived from an EMBL/GenBank/DDBJ whole genome shotgun (WGS) entry which is preliminary data.</text>
</comment>
<name>A0A426V9W9_9BURK</name>
<keyword evidence="2" id="KW-1185">Reference proteome</keyword>
<proteinExistence type="predicted"/>
<dbReference type="RefSeq" id="WP_125243964.1">
    <property type="nucleotide sequence ID" value="NZ_RSED01000010.1"/>
</dbReference>
<sequence>MVNTLNAVPRLDALASALSQAWARLSQRQFEPLARWKLMHVDRDGELQSVIVDVLEAVPLERLILVRRSPEDEPLVIKTSRVVEAVDVQTGQKVMLDRWLVDAGLAQCPEDVRPDSWIH</sequence>
<dbReference type="EMBL" id="RSED01000010">
    <property type="protein sequence ID" value="RRS03759.1"/>
    <property type="molecule type" value="Genomic_DNA"/>
</dbReference>
<gene>
    <name evidence="1" type="ORF">EIP75_14350</name>
</gene>
<evidence type="ECO:0000313" key="1">
    <source>
        <dbReference type="EMBL" id="RRS03759.1"/>
    </source>
</evidence>